<feature type="compositionally biased region" description="Gly residues" evidence="8">
    <location>
        <begin position="357"/>
        <end position="369"/>
    </location>
</feature>
<proteinExistence type="inferred from homology"/>
<feature type="domain" description="ABC transporter" evidence="9">
    <location>
        <begin position="6"/>
        <end position="256"/>
    </location>
</feature>
<evidence type="ECO:0000256" key="2">
    <source>
        <dbReference type="ARBA" id="ARBA00005417"/>
    </source>
</evidence>
<keyword evidence="6 10" id="KW-0067">ATP-binding</keyword>
<evidence type="ECO:0000256" key="7">
    <source>
        <dbReference type="ARBA" id="ARBA00023136"/>
    </source>
</evidence>
<dbReference type="AlphaFoldDB" id="A0A9X4QM71"/>
<evidence type="ECO:0000313" key="11">
    <source>
        <dbReference type="Proteomes" id="UP001153387"/>
    </source>
</evidence>
<keyword evidence="4" id="KW-1003">Cell membrane</keyword>
<dbReference type="PROSITE" id="PS50893">
    <property type="entry name" value="ABC_TRANSPORTER_2"/>
    <property type="match status" value="1"/>
</dbReference>
<gene>
    <name evidence="10" type="ORF">OMP38_09250</name>
</gene>
<comment type="similarity">
    <text evidence="2">Belongs to the ABC transporter superfamily.</text>
</comment>
<organism evidence="10 11">
    <name type="scientific">Cohnella ginsengisoli</name>
    <dbReference type="NCBI Taxonomy" id="425004"/>
    <lineage>
        <taxon>Bacteria</taxon>
        <taxon>Bacillati</taxon>
        <taxon>Bacillota</taxon>
        <taxon>Bacilli</taxon>
        <taxon>Bacillales</taxon>
        <taxon>Paenibacillaceae</taxon>
        <taxon>Cohnella</taxon>
    </lineage>
</organism>
<reference evidence="10 11" key="1">
    <citation type="submission" date="2022-10" db="EMBL/GenBank/DDBJ databases">
        <title>Comparative genomic analysis of Cohnella hashimotonis sp. nov., isolated from the International Space Station.</title>
        <authorList>
            <person name="Simpson A."/>
            <person name="Venkateswaran K."/>
        </authorList>
    </citation>
    <scope>NUCLEOTIDE SEQUENCE [LARGE SCALE GENOMIC DNA]</scope>
    <source>
        <strain evidence="10 11">DSM 18997</strain>
    </source>
</reference>
<dbReference type="Pfam" id="PF00005">
    <property type="entry name" value="ABC_tran"/>
    <property type="match status" value="1"/>
</dbReference>
<evidence type="ECO:0000259" key="9">
    <source>
        <dbReference type="PROSITE" id="PS50893"/>
    </source>
</evidence>
<feature type="compositionally biased region" description="Basic and acidic residues" evidence="8">
    <location>
        <begin position="335"/>
        <end position="356"/>
    </location>
</feature>
<dbReference type="InterPro" id="IPR003439">
    <property type="entry name" value="ABC_transporter-like_ATP-bd"/>
</dbReference>
<dbReference type="Gene3D" id="3.40.50.300">
    <property type="entry name" value="P-loop containing nucleotide triphosphate hydrolases"/>
    <property type="match status" value="1"/>
</dbReference>
<dbReference type="InterPro" id="IPR017871">
    <property type="entry name" value="ABC_transporter-like_CS"/>
</dbReference>
<evidence type="ECO:0000313" key="10">
    <source>
        <dbReference type="EMBL" id="MDG0791031.1"/>
    </source>
</evidence>
<dbReference type="SUPFAM" id="SSF52540">
    <property type="entry name" value="P-loop containing nucleoside triphosphate hydrolases"/>
    <property type="match status" value="1"/>
</dbReference>
<evidence type="ECO:0000256" key="8">
    <source>
        <dbReference type="SAM" id="MobiDB-lite"/>
    </source>
</evidence>
<dbReference type="FunFam" id="3.40.50.300:FF:000016">
    <property type="entry name" value="Oligopeptide ABC transporter ATP-binding component"/>
    <property type="match status" value="1"/>
</dbReference>
<dbReference type="InterPro" id="IPR013563">
    <property type="entry name" value="Oligopep_ABC_C"/>
</dbReference>
<dbReference type="GO" id="GO:0016887">
    <property type="term" value="F:ATP hydrolysis activity"/>
    <property type="evidence" value="ECO:0007669"/>
    <property type="project" value="InterPro"/>
</dbReference>
<dbReference type="NCBIfam" id="TIGR01727">
    <property type="entry name" value="oligo_HPY"/>
    <property type="match status" value="1"/>
</dbReference>
<dbReference type="SMART" id="SM00382">
    <property type="entry name" value="AAA"/>
    <property type="match status" value="1"/>
</dbReference>
<dbReference type="RefSeq" id="WP_277564812.1">
    <property type="nucleotide sequence ID" value="NZ_JAPDHZ010000002.1"/>
</dbReference>
<accession>A0A9X4QM71</accession>
<keyword evidence="7" id="KW-0472">Membrane</keyword>
<dbReference type="PANTHER" id="PTHR43297">
    <property type="entry name" value="OLIGOPEPTIDE TRANSPORT ATP-BINDING PROTEIN APPD"/>
    <property type="match status" value="1"/>
</dbReference>
<evidence type="ECO:0000256" key="6">
    <source>
        <dbReference type="ARBA" id="ARBA00022840"/>
    </source>
</evidence>
<dbReference type="PANTHER" id="PTHR43297:SF2">
    <property type="entry name" value="DIPEPTIDE TRANSPORT ATP-BINDING PROTEIN DPPD"/>
    <property type="match status" value="1"/>
</dbReference>
<comment type="caution">
    <text evidence="10">The sequence shown here is derived from an EMBL/GenBank/DDBJ whole genome shotgun (WGS) entry which is preliminary data.</text>
</comment>
<sequence>MTERLLEMEDLRVSFYSRSGENQAVRGVSLHVDAGETVGIVGESGSGKSVTAKAALGLIGPPGRVIGGDIRYRGESLLGRSDSRWRKLRGNRIAMVFQDPMTALNPVKKIGAQMIEVIRRHRGLGKEAARLEAAAKLREVGISEPERRLEQYPHEFSGGMRQRVMIAMALSCEPELLLADEPTTALDVTIQAQILDLLKDIKAKSNMGIVLITHDLGVVAQVCTRVVVMYGGMVMEEGTVEDIFYRPGHPYTQGLLKSVPKRGGGTRERLVPIEGTPPDLLDPPPGCPFIERCPHAFGKCTERPPLFELGEGHRALCWLHDAEHSAAGAGTGEVVKPDADLAERDNRDSDARERGYGDNGAGASGGEGFGWITRPRRW</sequence>
<evidence type="ECO:0000256" key="5">
    <source>
        <dbReference type="ARBA" id="ARBA00022741"/>
    </source>
</evidence>
<dbReference type="InterPro" id="IPR050388">
    <property type="entry name" value="ABC_Ni/Peptide_Import"/>
</dbReference>
<dbReference type="InterPro" id="IPR027417">
    <property type="entry name" value="P-loop_NTPase"/>
</dbReference>
<dbReference type="EMBL" id="JAPDHZ010000002">
    <property type="protein sequence ID" value="MDG0791031.1"/>
    <property type="molecule type" value="Genomic_DNA"/>
</dbReference>
<dbReference type="GO" id="GO:0015833">
    <property type="term" value="P:peptide transport"/>
    <property type="evidence" value="ECO:0007669"/>
    <property type="project" value="InterPro"/>
</dbReference>
<protein>
    <submittedName>
        <fullName evidence="10">ABC transporter ATP-binding protein</fullName>
    </submittedName>
</protein>
<evidence type="ECO:0000256" key="3">
    <source>
        <dbReference type="ARBA" id="ARBA00022448"/>
    </source>
</evidence>
<dbReference type="GO" id="GO:0005524">
    <property type="term" value="F:ATP binding"/>
    <property type="evidence" value="ECO:0007669"/>
    <property type="project" value="UniProtKB-KW"/>
</dbReference>
<dbReference type="PROSITE" id="PS00211">
    <property type="entry name" value="ABC_TRANSPORTER_1"/>
    <property type="match status" value="1"/>
</dbReference>
<evidence type="ECO:0000256" key="1">
    <source>
        <dbReference type="ARBA" id="ARBA00004202"/>
    </source>
</evidence>
<dbReference type="Proteomes" id="UP001153387">
    <property type="component" value="Unassembled WGS sequence"/>
</dbReference>
<keyword evidence="5" id="KW-0547">Nucleotide-binding</keyword>
<dbReference type="InterPro" id="IPR003593">
    <property type="entry name" value="AAA+_ATPase"/>
</dbReference>
<dbReference type="CDD" id="cd03257">
    <property type="entry name" value="ABC_NikE_OppD_transporters"/>
    <property type="match status" value="1"/>
</dbReference>
<evidence type="ECO:0000256" key="4">
    <source>
        <dbReference type="ARBA" id="ARBA00022475"/>
    </source>
</evidence>
<keyword evidence="3" id="KW-0813">Transport</keyword>
<name>A0A9X4QM71_9BACL</name>
<dbReference type="Pfam" id="PF08352">
    <property type="entry name" value="oligo_HPY"/>
    <property type="match status" value="1"/>
</dbReference>
<comment type="subcellular location">
    <subcellularLocation>
        <location evidence="1">Cell membrane</location>
        <topology evidence="1">Peripheral membrane protein</topology>
    </subcellularLocation>
</comment>
<keyword evidence="11" id="KW-1185">Reference proteome</keyword>
<dbReference type="GO" id="GO:0005886">
    <property type="term" value="C:plasma membrane"/>
    <property type="evidence" value="ECO:0007669"/>
    <property type="project" value="UniProtKB-SubCell"/>
</dbReference>
<feature type="region of interest" description="Disordered" evidence="8">
    <location>
        <begin position="328"/>
        <end position="378"/>
    </location>
</feature>